<evidence type="ECO:0000259" key="1">
    <source>
        <dbReference type="PROSITE" id="PS50404"/>
    </source>
</evidence>
<dbReference type="AlphaFoldDB" id="Q12MN8"/>
<reference evidence="2 3" key="1">
    <citation type="submission" date="2006-03" db="EMBL/GenBank/DDBJ databases">
        <title>Complete sequence of Shewanella denitrificans OS217.</title>
        <authorList>
            <consortium name="US DOE Joint Genome Institute"/>
            <person name="Copeland A."/>
            <person name="Lucas S."/>
            <person name="Lapidus A."/>
            <person name="Barry K."/>
            <person name="Detter J.C."/>
            <person name="Glavina del Rio T."/>
            <person name="Hammon N."/>
            <person name="Israni S."/>
            <person name="Dalin E."/>
            <person name="Tice H."/>
            <person name="Pitluck S."/>
            <person name="Brettin T."/>
            <person name="Bruce D."/>
            <person name="Han C."/>
            <person name="Tapia R."/>
            <person name="Gilna P."/>
            <person name="Kiss H."/>
            <person name="Schmutz J."/>
            <person name="Larimer F."/>
            <person name="Land M."/>
            <person name="Hauser L."/>
            <person name="Kyrpides N."/>
            <person name="Lykidis A."/>
            <person name="Richardson P."/>
        </authorList>
    </citation>
    <scope>NUCLEOTIDE SEQUENCE [LARGE SCALE GENOMIC DNA]</scope>
    <source>
        <strain evidence="3">OS217 / ATCC BAA-1090 / DSM 15013</strain>
    </source>
</reference>
<dbReference type="Proteomes" id="UP000001982">
    <property type="component" value="Chromosome"/>
</dbReference>
<dbReference type="PROSITE" id="PS50404">
    <property type="entry name" value="GST_NTER"/>
    <property type="match status" value="1"/>
</dbReference>
<dbReference type="SUPFAM" id="SSF52833">
    <property type="entry name" value="Thioredoxin-like"/>
    <property type="match status" value="1"/>
</dbReference>
<name>Q12MN8_SHEDO</name>
<proteinExistence type="predicted"/>
<dbReference type="InterPro" id="IPR036249">
    <property type="entry name" value="Thioredoxin-like_sf"/>
</dbReference>
<evidence type="ECO:0000313" key="3">
    <source>
        <dbReference type="Proteomes" id="UP000001982"/>
    </source>
</evidence>
<dbReference type="GO" id="GO:0005737">
    <property type="term" value="C:cytoplasm"/>
    <property type="evidence" value="ECO:0007669"/>
    <property type="project" value="TreeGrafter"/>
</dbReference>
<dbReference type="PANTHER" id="PTHR43968:SF6">
    <property type="entry name" value="GLUTATHIONE S-TRANSFERASE OMEGA"/>
    <property type="match status" value="1"/>
</dbReference>
<feature type="domain" description="GST N-terminal" evidence="1">
    <location>
        <begin position="39"/>
        <end position="118"/>
    </location>
</feature>
<keyword evidence="3" id="KW-1185">Reference proteome</keyword>
<dbReference type="eggNOG" id="COG0695">
    <property type="taxonomic scope" value="Bacteria"/>
</dbReference>
<dbReference type="PROSITE" id="PS51354">
    <property type="entry name" value="GLUTAREDOXIN_2"/>
    <property type="match status" value="1"/>
</dbReference>
<accession>Q12MN8</accession>
<dbReference type="EMBL" id="CP000302">
    <property type="protein sequence ID" value="ABE55288.1"/>
    <property type="molecule type" value="Genomic_DNA"/>
</dbReference>
<dbReference type="Gene3D" id="3.40.30.10">
    <property type="entry name" value="Glutaredoxin"/>
    <property type="match status" value="1"/>
</dbReference>
<dbReference type="HOGENOM" id="CLU_026126_8_0_6"/>
<dbReference type="InterPro" id="IPR004045">
    <property type="entry name" value="Glutathione_S-Trfase_N"/>
</dbReference>
<organism evidence="2 3">
    <name type="scientific">Shewanella denitrificans (strain OS217 / ATCC BAA-1090 / DSM 15013)</name>
    <dbReference type="NCBI Taxonomy" id="318161"/>
    <lineage>
        <taxon>Bacteria</taxon>
        <taxon>Pseudomonadati</taxon>
        <taxon>Pseudomonadota</taxon>
        <taxon>Gammaproteobacteria</taxon>
        <taxon>Alteromonadales</taxon>
        <taxon>Shewanellaceae</taxon>
        <taxon>Shewanella</taxon>
    </lineage>
</organism>
<gene>
    <name evidence="2" type="ordered locus">Sden_2005</name>
</gene>
<evidence type="ECO:0000313" key="2">
    <source>
        <dbReference type="EMBL" id="ABE55288.1"/>
    </source>
</evidence>
<dbReference type="InterPro" id="IPR050983">
    <property type="entry name" value="GST_Omega/HSP26"/>
</dbReference>
<dbReference type="OrthoDB" id="9793736at2"/>
<dbReference type="Pfam" id="PF13417">
    <property type="entry name" value="GST_N_3"/>
    <property type="match status" value="1"/>
</dbReference>
<sequence>MFVIRWILGRIILLLNAVFAPKPLTRTAEAQAHVAQKSQALSLYQYPACPFCVKVRRTMRRQNLPIQTVNAKQDEHKQVLVNHGGKLQVPCLRIEKDGQVQWLYESSTIINYLNDEFA</sequence>
<dbReference type="STRING" id="318161.Sden_2005"/>
<dbReference type="PANTHER" id="PTHR43968">
    <property type="match status" value="1"/>
</dbReference>
<dbReference type="KEGG" id="sdn:Sden_2005"/>
<protein>
    <submittedName>
        <fullName evidence="2">Glutaredoxin</fullName>
    </submittedName>
</protein>
<dbReference type="RefSeq" id="WP_011496444.1">
    <property type="nucleotide sequence ID" value="NC_007954.1"/>
</dbReference>